<dbReference type="Gene3D" id="3.40.50.2300">
    <property type="match status" value="2"/>
</dbReference>
<dbReference type="InterPro" id="IPR010982">
    <property type="entry name" value="Lambda_DNA-bd_dom_sf"/>
</dbReference>
<reference evidence="6 7" key="1">
    <citation type="submission" date="2016-08" db="EMBL/GenBank/DDBJ databases">
        <title>Whole genome sequence of Pseudomonas graminis strain UASWS1507, a potential biological control agent for agriculture.</title>
        <authorList>
            <person name="Crovadore J."/>
            <person name="Calmin G."/>
            <person name="Chablais R."/>
            <person name="Cochard B."/>
            <person name="Lefort F."/>
        </authorList>
    </citation>
    <scope>NUCLEOTIDE SEQUENCE [LARGE SCALE GENOMIC DNA]</scope>
    <source>
        <strain evidence="6 7">UASWS1507</strain>
    </source>
</reference>
<keyword evidence="3" id="KW-0238">DNA-binding</keyword>
<dbReference type="PANTHER" id="PTHR30146:SF148">
    <property type="entry name" value="HTH-TYPE TRANSCRIPTIONAL REPRESSOR PURR-RELATED"/>
    <property type="match status" value="1"/>
</dbReference>
<evidence type="ECO:0000256" key="3">
    <source>
        <dbReference type="ARBA" id="ARBA00023125"/>
    </source>
</evidence>
<dbReference type="PROSITE" id="PS00356">
    <property type="entry name" value="HTH_LACI_1"/>
    <property type="match status" value="1"/>
</dbReference>
<proteinExistence type="predicted"/>
<dbReference type="InterPro" id="IPR046335">
    <property type="entry name" value="LacI/GalR-like_sensor"/>
</dbReference>
<dbReference type="Gene3D" id="1.10.260.40">
    <property type="entry name" value="lambda repressor-like DNA-binding domains"/>
    <property type="match status" value="1"/>
</dbReference>
<evidence type="ECO:0000256" key="4">
    <source>
        <dbReference type="ARBA" id="ARBA00023163"/>
    </source>
</evidence>
<dbReference type="AlphaFoldDB" id="A0A1C2ED02"/>
<evidence type="ECO:0000256" key="2">
    <source>
        <dbReference type="ARBA" id="ARBA00023015"/>
    </source>
</evidence>
<dbReference type="PANTHER" id="PTHR30146">
    <property type="entry name" value="LACI-RELATED TRANSCRIPTIONAL REPRESSOR"/>
    <property type="match status" value="1"/>
</dbReference>
<accession>A0A1C2ED02</accession>
<dbReference type="GO" id="GO:0003700">
    <property type="term" value="F:DNA-binding transcription factor activity"/>
    <property type="evidence" value="ECO:0007669"/>
    <property type="project" value="TreeGrafter"/>
</dbReference>
<sequence length="332" mass="36431">MIKMEDVAKRARVSTSTVSHVLNGTRKVSAKTVEAVQRAVQELGYVPNTLARSLARSRTNTIGVAISALSNHYFSETVHAIETECARHGIMMLFVDTHDDPAQELRVVQALHHRRVDGILLAPSSDPQQAALAYLRSNAIPSVLVDRMAVEGFDQVGVENRQATRELVAHLIGHGHRRIGMIAGHRGLSTTEERIEGYRQALLDADVPWDPQLLIDGESNSESARVATAQLLRLNPPPTAILAANNLMTIGAMHALRDAHIDVPEQMALVGFDDFDWADFFLPRLSVIAQPVQALGARAVQLLLQRIDKPEGKRVSERLAPTLRIRNSCGCP</sequence>
<dbReference type="PROSITE" id="PS50932">
    <property type="entry name" value="HTH_LACI_2"/>
    <property type="match status" value="1"/>
</dbReference>
<dbReference type="GO" id="GO:0000976">
    <property type="term" value="F:transcription cis-regulatory region binding"/>
    <property type="evidence" value="ECO:0007669"/>
    <property type="project" value="TreeGrafter"/>
</dbReference>
<keyword evidence="1" id="KW-0678">Repressor</keyword>
<gene>
    <name evidence="6" type="ORF">BBI10_04265</name>
</gene>
<evidence type="ECO:0000259" key="5">
    <source>
        <dbReference type="PROSITE" id="PS50932"/>
    </source>
</evidence>
<comment type="caution">
    <text evidence="6">The sequence shown here is derived from an EMBL/GenBank/DDBJ whole genome shotgun (WGS) entry which is preliminary data.</text>
</comment>
<evidence type="ECO:0000256" key="1">
    <source>
        <dbReference type="ARBA" id="ARBA00022491"/>
    </source>
</evidence>
<dbReference type="CDD" id="cd06267">
    <property type="entry name" value="PBP1_LacI_sugar_binding-like"/>
    <property type="match status" value="1"/>
</dbReference>
<feature type="domain" description="HTH lacI-type" evidence="5">
    <location>
        <begin position="2"/>
        <end position="56"/>
    </location>
</feature>
<organism evidence="6 7">
    <name type="scientific">Pseudomonas graminis</name>
    <dbReference type="NCBI Taxonomy" id="158627"/>
    <lineage>
        <taxon>Bacteria</taxon>
        <taxon>Pseudomonadati</taxon>
        <taxon>Pseudomonadota</taxon>
        <taxon>Gammaproteobacteria</taxon>
        <taxon>Pseudomonadales</taxon>
        <taxon>Pseudomonadaceae</taxon>
        <taxon>Pseudomonas</taxon>
    </lineage>
</organism>
<dbReference type="SUPFAM" id="SSF53822">
    <property type="entry name" value="Periplasmic binding protein-like I"/>
    <property type="match status" value="1"/>
</dbReference>
<evidence type="ECO:0000313" key="6">
    <source>
        <dbReference type="EMBL" id="OCX24836.1"/>
    </source>
</evidence>
<protein>
    <submittedName>
        <fullName evidence="6">LacI family transcriptional regulator</fullName>
    </submittedName>
</protein>
<evidence type="ECO:0000313" key="7">
    <source>
        <dbReference type="Proteomes" id="UP000095143"/>
    </source>
</evidence>
<dbReference type="InterPro" id="IPR000843">
    <property type="entry name" value="HTH_LacI"/>
</dbReference>
<name>A0A1C2ED02_9PSED</name>
<dbReference type="RefSeq" id="WP_065987080.1">
    <property type="nucleotide sequence ID" value="NZ_MDEN01000053.1"/>
</dbReference>
<keyword evidence="2" id="KW-0805">Transcription regulation</keyword>
<dbReference type="EMBL" id="MDEN01000053">
    <property type="protein sequence ID" value="OCX24836.1"/>
    <property type="molecule type" value="Genomic_DNA"/>
</dbReference>
<dbReference type="Pfam" id="PF00356">
    <property type="entry name" value="LacI"/>
    <property type="match status" value="1"/>
</dbReference>
<dbReference type="CDD" id="cd01392">
    <property type="entry name" value="HTH_LacI"/>
    <property type="match status" value="1"/>
</dbReference>
<dbReference type="Proteomes" id="UP000095143">
    <property type="component" value="Unassembled WGS sequence"/>
</dbReference>
<dbReference type="Pfam" id="PF13377">
    <property type="entry name" value="Peripla_BP_3"/>
    <property type="match status" value="1"/>
</dbReference>
<keyword evidence="4" id="KW-0804">Transcription</keyword>
<dbReference type="SUPFAM" id="SSF47413">
    <property type="entry name" value="lambda repressor-like DNA-binding domains"/>
    <property type="match status" value="1"/>
</dbReference>
<dbReference type="InterPro" id="IPR028082">
    <property type="entry name" value="Peripla_BP_I"/>
</dbReference>
<dbReference type="OrthoDB" id="9798934at2"/>
<dbReference type="SMART" id="SM00354">
    <property type="entry name" value="HTH_LACI"/>
    <property type="match status" value="1"/>
</dbReference>